<proteinExistence type="predicted"/>
<organism evidence="2 3">
    <name type="scientific">Austropuccinia psidii MF-1</name>
    <dbReference type="NCBI Taxonomy" id="1389203"/>
    <lineage>
        <taxon>Eukaryota</taxon>
        <taxon>Fungi</taxon>
        <taxon>Dikarya</taxon>
        <taxon>Basidiomycota</taxon>
        <taxon>Pucciniomycotina</taxon>
        <taxon>Pucciniomycetes</taxon>
        <taxon>Pucciniales</taxon>
        <taxon>Sphaerophragmiaceae</taxon>
        <taxon>Austropuccinia</taxon>
    </lineage>
</organism>
<dbReference type="Pfam" id="PF17921">
    <property type="entry name" value="Integrase_H2C2"/>
    <property type="match status" value="1"/>
</dbReference>
<dbReference type="EMBL" id="AVOT02058272">
    <property type="protein sequence ID" value="MBW0552181.1"/>
    <property type="molecule type" value="Genomic_DNA"/>
</dbReference>
<feature type="non-terminal residue" evidence="2">
    <location>
        <position position="60"/>
    </location>
</feature>
<dbReference type="Proteomes" id="UP000765509">
    <property type="component" value="Unassembled WGS sequence"/>
</dbReference>
<protein>
    <recommendedName>
        <fullName evidence="1">Integrase zinc-binding domain-containing protein</fullName>
    </recommendedName>
</protein>
<dbReference type="AlphaFoldDB" id="A0A9Q3IYE9"/>
<evidence type="ECO:0000313" key="2">
    <source>
        <dbReference type="EMBL" id="MBW0552181.1"/>
    </source>
</evidence>
<keyword evidence="3" id="KW-1185">Reference proteome</keyword>
<comment type="caution">
    <text evidence="2">The sequence shown here is derived from an EMBL/GenBank/DDBJ whole genome shotgun (WGS) entry which is preliminary data.</text>
</comment>
<gene>
    <name evidence="2" type="ORF">O181_091896</name>
</gene>
<accession>A0A9Q3IYE9</accession>
<dbReference type="InterPro" id="IPR041588">
    <property type="entry name" value="Integrase_H2C2"/>
</dbReference>
<feature type="domain" description="Integrase zinc-binding" evidence="1">
    <location>
        <begin position="7"/>
        <end position="38"/>
    </location>
</feature>
<dbReference type="OrthoDB" id="5592268at2759"/>
<evidence type="ECO:0000259" key="1">
    <source>
        <dbReference type="Pfam" id="PF17921"/>
    </source>
</evidence>
<evidence type="ECO:0000313" key="3">
    <source>
        <dbReference type="Proteomes" id="UP000765509"/>
    </source>
</evidence>
<reference evidence="2" key="1">
    <citation type="submission" date="2021-03" db="EMBL/GenBank/DDBJ databases">
        <title>Draft genome sequence of rust myrtle Austropuccinia psidii MF-1, a brazilian biotype.</title>
        <authorList>
            <person name="Quecine M.C."/>
            <person name="Pachon D.M.R."/>
            <person name="Bonatelli M.L."/>
            <person name="Correr F.H."/>
            <person name="Franceschini L.M."/>
            <person name="Leite T.F."/>
            <person name="Margarido G.R.A."/>
            <person name="Almeida C.A."/>
            <person name="Ferrarezi J.A."/>
            <person name="Labate C.A."/>
        </authorList>
    </citation>
    <scope>NUCLEOTIDE SEQUENCE</scope>
    <source>
        <strain evidence="2">MF-1</strain>
    </source>
</reference>
<name>A0A9Q3IYE9_9BASI</name>
<sequence>MGCVSEKRTKERVSSTAWWPKWQKELIEDIKTCNRCKKEIRKHDKKYGLLQPIEEPKHLW</sequence>